<reference evidence="1" key="1">
    <citation type="submission" date="2023-10" db="EMBL/GenBank/DDBJ databases">
        <title>Genome assembly of Pristionchus species.</title>
        <authorList>
            <person name="Yoshida K."/>
            <person name="Sommer R.J."/>
        </authorList>
    </citation>
    <scope>NUCLEOTIDE SEQUENCE</scope>
    <source>
        <strain evidence="1">RS0144</strain>
    </source>
</reference>
<dbReference type="AlphaFoldDB" id="A0AAV5U9Y2"/>
<protein>
    <submittedName>
        <fullName evidence="1">Uncharacterized protein</fullName>
    </submittedName>
</protein>
<proteinExistence type="predicted"/>
<name>A0AAV5U9Y2_9BILA</name>
<dbReference type="Proteomes" id="UP001432027">
    <property type="component" value="Unassembled WGS sequence"/>
</dbReference>
<evidence type="ECO:0000313" key="2">
    <source>
        <dbReference type="EMBL" id="GMT03159.1"/>
    </source>
</evidence>
<dbReference type="EMBL" id="BTSX01000006">
    <property type="protein sequence ID" value="GMT03159.1"/>
    <property type="molecule type" value="Genomic_DNA"/>
</dbReference>
<accession>A0AAV5U9Y2</accession>
<dbReference type="EMBL" id="BTSX01000006">
    <property type="protein sequence ID" value="GMT03158.1"/>
    <property type="molecule type" value="Genomic_DNA"/>
</dbReference>
<gene>
    <name evidence="1" type="ORF">PENTCL1PPCAC_25332</name>
    <name evidence="2" type="ORF">PENTCL1PPCAC_25333</name>
</gene>
<sequence length="279" mass="32434">MATVSLPVSSRPGTLIEIKGKPCSDDDRRRQRAKRRAYREALKKCQATTPFTFEEHGAWTLIDVDQTTFQRILFKIRPFLTLPPISLLSVEEQIRWNIDGPSWGVGKTVMGTNVLFLDCYTRKENSSEALMESLLMIDDIYDVKIDTIWKEVPRPVVTNKASDAYGFPWLEKISIEFKKLTPEINYEDLAKRVMATKLDGVTWTRYQVLKFGSWVRPKEVLKFDGRYDRNRITFDSITSALRFQDLCFTPTTSWDKLPVTWTRYQMLEKILGLTDILID</sequence>
<evidence type="ECO:0000313" key="3">
    <source>
        <dbReference type="Proteomes" id="UP001432027"/>
    </source>
</evidence>
<evidence type="ECO:0000313" key="1">
    <source>
        <dbReference type="EMBL" id="GMT03158.1"/>
    </source>
</evidence>
<keyword evidence="3" id="KW-1185">Reference proteome</keyword>
<organism evidence="1 3">
    <name type="scientific">Pristionchus entomophagus</name>
    <dbReference type="NCBI Taxonomy" id="358040"/>
    <lineage>
        <taxon>Eukaryota</taxon>
        <taxon>Metazoa</taxon>
        <taxon>Ecdysozoa</taxon>
        <taxon>Nematoda</taxon>
        <taxon>Chromadorea</taxon>
        <taxon>Rhabditida</taxon>
        <taxon>Rhabditina</taxon>
        <taxon>Diplogasteromorpha</taxon>
        <taxon>Diplogasteroidea</taxon>
        <taxon>Neodiplogasteridae</taxon>
        <taxon>Pristionchus</taxon>
    </lineage>
</organism>
<comment type="caution">
    <text evidence="1">The sequence shown here is derived from an EMBL/GenBank/DDBJ whole genome shotgun (WGS) entry which is preliminary data.</text>
</comment>